<comment type="caution">
    <text evidence="2">The sequence shown here is derived from an EMBL/GenBank/DDBJ whole genome shotgun (WGS) entry which is preliminary data.</text>
</comment>
<organism evidence="2 3">
    <name type="scientific">Hungatella hathewayi</name>
    <dbReference type="NCBI Taxonomy" id="154046"/>
    <lineage>
        <taxon>Bacteria</taxon>
        <taxon>Bacillati</taxon>
        <taxon>Bacillota</taxon>
        <taxon>Clostridia</taxon>
        <taxon>Lachnospirales</taxon>
        <taxon>Lachnospiraceae</taxon>
        <taxon>Hungatella</taxon>
    </lineage>
</organism>
<dbReference type="InterPro" id="IPR051703">
    <property type="entry name" value="NF-kappa-B_Signaling_Reg"/>
</dbReference>
<evidence type="ECO:0000313" key="3">
    <source>
        <dbReference type="Proteomes" id="UP000263014"/>
    </source>
</evidence>
<name>A0A374NZ24_9FIRM</name>
<reference evidence="2 3" key="1">
    <citation type="submission" date="2018-08" db="EMBL/GenBank/DDBJ databases">
        <title>A genome reference for cultivated species of the human gut microbiota.</title>
        <authorList>
            <person name="Zou Y."/>
            <person name="Xue W."/>
            <person name="Luo G."/>
        </authorList>
    </citation>
    <scope>NUCLEOTIDE SEQUENCE [LARGE SCALE GENOMIC DNA]</scope>
    <source>
        <strain evidence="2 3">TM09-12</strain>
    </source>
</reference>
<evidence type="ECO:0000313" key="2">
    <source>
        <dbReference type="EMBL" id="RGI95318.1"/>
    </source>
</evidence>
<dbReference type="PANTHER" id="PTHR46609">
    <property type="entry name" value="EXONUCLEASE, PHAGE-TYPE/RECB, C-TERMINAL DOMAIN-CONTAINING PROTEIN"/>
    <property type="match status" value="1"/>
</dbReference>
<dbReference type="EMBL" id="QSON01000032">
    <property type="protein sequence ID" value="RGI95318.1"/>
    <property type="molecule type" value="Genomic_DNA"/>
</dbReference>
<dbReference type="GO" id="GO:0016787">
    <property type="term" value="F:hydrolase activity"/>
    <property type="evidence" value="ECO:0007669"/>
    <property type="project" value="UniProtKB-KW"/>
</dbReference>
<accession>A0A374NZ24</accession>
<evidence type="ECO:0000256" key="1">
    <source>
        <dbReference type="ARBA" id="ARBA00022801"/>
    </source>
</evidence>
<dbReference type="Pfam" id="PF09588">
    <property type="entry name" value="YqaJ"/>
    <property type="match status" value="1"/>
</dbReference>
<dbReference type="NCBIfam" id="TIGR03033">
    <property type="entry name" value="phage_rel_nuc"/>
    <property type="match status" value="1"/>
</dbReference>
<dbReference type="SUPFAM" id="SSF52980">
    <property type="entry name" value="Restriction endonuclease-like"/>
    <property type="match status" value="1"/>
</dbReference>
<dbReference type="Proteomes" id="UP000263014">
    <property type="component" value="Unassembled WGS sequence"/>
</dbReference>
<dbReference type="GO" id="GO:0004519">
    <property type="term" value="F:endonuclease activity"/>
    <property type="evidence" value="ECO:0007669"/>
    <property type="project" value="UniProtKB-KW"/>
</dbReference>
<dbReference type="RefSeq" id="WP_118033348.1">
    <property type="nucleotide sequence ID" value="NZ_CABJBJ010000045.1"/>
</dbReference>
<dbReference type="Gene3D" id="3.90.320.10">
    <property type="match status" value="1"/>
</dbReference>
<proteinExistence type="predicted"/>
<sequence length="346" mass="40080">MFLNLNYSPEVVVDTTTLTEKEWLEYRRLGIGGSDVAAIMGQSPFCTGRDLYYDKRGIRPVVNEDEDNWVAKSVGHRLEELVAEIFSYKTGLKVYPIHKMFRHPLYPFLLADVDFFIDFPDGTTGILECKTSNYHCQDKWANNCVPLNYEYQCRHYMAVMNLNVVYIACLFGNNENEYVIRKIERDYDFEEDLINEEAYFWNEYVQKGLEPPYVESGELVLESIRRHFGPGDKDEDEIILPGAIRDSLDQYLALKERKSAIDKESREIEGKMKSLYAGVVERMGVSCKASLDLGPYKYLVTYNPVYRTGISKNGLEKLQVQHPDIYDEYVEVTESRRFSAKKVEAA</sequence>
<dbReference type="InterPro" id="IPR011335">
    <property type="entry name" value="Restrct_endonuc-II-like"/>
</dbReference>
<keyword evidence="2" id="KW-0255">Endonuclease</keyword>
<dbReference type="AlphaFoldDB" id="A0A374NZ24"/>
<keyword evidence="1" id="KW-0378">Hydrolase</keyword>
<dbReference type="InterPro" id="IPR011604">
    <property type="entry name" value="PDDEXK-like_dom_sf"/>
</dbReference>
<dbReference type="PANTHER" id="PTHR46609:SF6">
    <property type="entry name" value="EXONUCLEASE, PHAGE-TYPE_RECB, C-TERMINAL DOMAIN-CONTAINING PROTEIN-RELATED"/>
    <property type="match status" value="1"/>
</dbReference>
<gene>
    <name evidence="2" type="ORF">DXD79_32155</name>
</gene>
<keyword evidence="2" id="KW-0540">Nuclease</keyword>
<protein>
    <submittedName>
        <fullName evidence="2">Endonuclease</fullName>
    </submittedName>
</protein>
<dbReference type="InterPro" id="IPR017482">
    <property type="entry name" value="Lambda-type_endonuclease"/>
</dbReference>
<dbReference type="InterPro" id="IPR019080">
    <property type="entry name" value="YqaJ_viral_recombinase"/>
</dbReference>